<sequence length="396" mass="44244">MDRRASAQDGNVVTMKRFSDYSKWIMMMLNGIVAAYYPVRGDITEHAISSYFLVCRILICSTFLADLSLMLLTSYLLRFGRISERLYIAAKILINTTGVLMMLTSASLLLLLNPSYAMVTILVLPVMAIVIIVFYNEINTGQAREVPDYDEDQRSELKQFFDLSASVTSAAFGGMIATIFGYFKNFPKDVDQVDVKFSEAFIFFTVISGLLAMLLTTLPPSLPYPNATSRYITFIKVLKYSLFGLLVLIVLAVAAEFLGQVIFLAFLPIFFAVVVWFRKEFILLGDGTSHFHSATGHESEPDTSLITITTFIFAALMAVYSVNFGSESDDLYVKTCMFFLSLAFMSSLSWMAYRSPRTPSLAKAVTVLTYSTIVWSVFAMLGLIFLAIRSGDGKRE</sequence>
<evidence type="ECO:0000313" key="2">
    <source>
        <dbReference type="Proteomes" id="UP000504607"/>
    </source>
</evidence>
<feature type="transmembrane region" description="Helical" evidence="1">
    <location>
        <begin position="365"/>
        <end position="388"/>
    </location>
</feature>
<evidence type="ECO:0000256" key="1">
    <source>
        <dbReference type="SAM" id="Phobius"/>
    </source>
</evidence>
<keyword evidence="1" id="KW-1133">Transmembrane helix</keyword>
<reference evidence="3" key="1">
    <citation type="submission" date="2025-08" db="UniProtKB">
        <authorList>
            <consortium name="RefSeq"/>
        </authorList>
    </citation>
    <scope>IDENTIFICATION</scope>
</reference>
<gene>
    <name evidence="3" type="primary">LOC105049060</name>
</gene>
<feature type="transmembrane region" description="Helical" evidence="1">
    <location>
        <begin position="261"/>
        <end position="277"/>
    </location>
</feature>
<feature type="transmembrane region" description="Helical" evidence="1">
    <location>
        <begin position="88"/>
        <end position="110"/>
    </location>
</feature>
<dbReference type="Proteomes" id="UP000504607">
    <property type="component" value="Chromosome 7"/>
</dbReference>
<feature type="transmembrane region" description="Helical" evidence="1">
    <location>
        <begin position="331"/>
        <end position="353"/>
    </location>
</feature>
<name>A0A6I9RI66_ELAGV</name>
<dbReference type="RefSeq" id="XP_010926899.1">
    <property type="nucleotide sequence ID" value="XM_010928597.3"/>
</dbReference>
<feature type="transmembrane region" description="Helical" evidence="1">
    <location>
        <begin position="305"/>
        <end position="325"/>
    </location>
</feature>
<keyword evidence="2" id="KW-1185">Reference proteome</keyword>
<feature type="transmembrane region" description="Helical" evidence="1">
    <location>
        <begin position="21"/>
        <end position="39"/>
    </location>
</feature>
<dbReference type="KEGG" id="egu:105049060"/>
<keyword evidence="1" id="KW-0812">Transmembrane</keyword>
<feature type="transmembrane region" description="Helical" evidence="1">
    <location>
        <begin position="51"/>
        <end position="76"/>
    </location>
</feature>
<evidence type="ECO:0000313" key="3">
    <source>
        <dbReference type="RefSeq" id="XP_010926899.1"/>
    </source>
</evidence>
<protein>
    <submittedName>
        <fullName evidence="3">Uncharacterized protein LOC105049060</fullName>
    </submittedName>
</protein>
<feature type="transmembrane region" description="Helical" evidence="1">
    <location>
        <begin position="195"/>
        <end position="216"/>
    </location>
</feature>
<feature type="transmembrane region" description="Helical" evidence="1">
    <location>
        <begin position="116"/>
        <end position="135"/>
    </location>
</feature>
<organism evidence="2 3">
    <name type="scientific">Elaeis guineensis var. tenera</name>
    <name type="common">Oil palm</name>
    <dbReference type="NCBI Taxonomy" id="51953"/>
    <lineage>
        <taxon>Eukaryota</taxon>
        <taxon>Viridiplantae</taxon>
        <taxon>Streptophyta</taxon>
        <taxon>Embryophyta</taxon>
        <taxon>Tracheophyta</taxon>
        <taxon>Spermatophyta</taxon>
        <taxon>Magnoliopsida</taxon>
        <taxon>Liliopsida</taxon>
        <taxon>Arecaceae</taxon>
        <taxon>Arecoideae</taxon>
        <taxon>Cocoseae</taxon>
        <taxon>Elaeidinae</taxon>
        <taxon>Elaeis</taxon>
    </lineage>
</organism>
<accession>A0A6I9RI66</accession>
<dbReference type="GeneID" id="105049060"/>
<proteinExistence type="predicted"/>
<keyword evidence="1" id="KW-0472">Membrane</keyword>
<dbReference type="OrthoDB" id="10447029at2759"/>
<dbReference type="InParanoid" id="A0A6I9RI66"/>
<dbReference type="AlphaFoldDB" id="A0A6I9RI66"/>
<feature type="transmembrane region" description="Helical" evidence="1">
    <location>
        <begin position="163"/>
        <end position="183"/>
    </location>
</feature>